<dbReference type="InterPro" id="IPR007630">
    <property type="entry name" value="RNA_pol_sigma70_r4"/>
</dbReference>
<feature type="domain" description="RNA polymerase sigma-70 region 4" evidence="5">
    <location>
        <begin position="198"/>
        <end position="244"/>
    </location>
</feature>
<dbReference type="NCBIfam" id="TIGR02937">
    <property type="entry name" value="sigma70-ECF"/>
    <property type="match status" value="1"/>
</dbReference>
<proteinExistence type="predicted"/>
<evidence type="ECO:0000313" key="7">
    <source>
        <dbReference type="Proteomes" id="UP000295497"/>
    </source>
</evidence>
<dbReference type="Gene3D" id="1.10.1740.10">
    <property type="match status" value="1"/>
</dbReference>
<evidence type="ECO:0000256" key="3">
    <source>
        <dbReference type="ARBA" id="ARBA00023125"/>
    </source>
</evidence>
<dbReference type="InterPro" id="IPR014284">
    <property type="entry name" value="RNA_pol_sigma-70_dom"/>
</dbReference>
<dbReference type="EMBL" id="CP012672">
    <property type="protein sequence ID" value="AUX34348.1"/>
    <property type="molecule type" value="Genomic_DNA"/>
</dbReference>
<dbReference type="SUPFAM" id="SSF88946">
    <property type="entry name" value="Sigma2 domain of RNA polymerase sigma factors"/>
    <property type="match status" value="1"/>
</dbReference>
<evidence type="ECO:0000256" key="2">
    <source>
        <dbReference type="ARBA" id="ARBA00023082"/>
    </source>
</evidence>
<dbReference type="InterPro" id="IPR013325">
    <property type="entry name" value="RNA_pol_sigma_r2"/>
</dbReference>
<evidence type="ECO:0000259" key="5">
    <source>
        <dbReference type="Pfam" id="PF04545"/>
    </source>
</evidence>
<organism evidence="6 7">
    <name type="scientific">Sorangium cellulosum</name>
    <name type="common">Polyangium cellulosum</name>
    <dbReference type="NCBI Taxonomy" id="56"/>
    <lineage>
        <taxon>Bacteria</taxon>
        <taxon>Pseudomonadati</taxon>
        <taxon>Myxococcota</taxon>
        <taxon>Polyangia</taxon>
        <taxon>Polyangiales</taxon>
        <taxon>Polyangiaceae</taxon>
        <taxon>Sorangium</taxon>
    </lineage>
</organism>
<dbReference type="GO" id="GO:0006352">
    <property type="term" value="P:DNA-templated transcription initiation"/>
    <property type="evidence" value="ECO:0007669"/>
    <property type="project" value="InterPro"/>
</dbReference>
<dbReference type="Pfam" id="PF04545">
    <property type="entry name" value="Sigma70_r4"/>
    <property type="match status" value="1"/>
</dbReference>
<evidence type="ECO:0000313" key="6">
    <source>
        <dbReference type="EMBL" id="AUX34348.1"/>
    </source>
</evidence>
<keyword evidence="1" id="KW-0805">Transcription regulation</keyword>
<reference evidence="6 7" key="1">
    <citation type="submission" date="2015-09" db="EMBL/GenBank/DDBJ databases">
        <title>Sorangium comparison.</title>
        <authorList>
            <person name="Zaburannyi N."/>
            <person name="Bunk B."/>
            <person name="Overmann J."/>
            <person name="Mueller R."/>
        </authorList>
    </citation>
    <scope>NUCLEOTIDE SEQUENCE [LARGE SCALE GENOMIC DNA]</scope>
    <source>
        <strain evidence="6 7">So ce836</strain>
    </source>
</reference>
<evidence type="ECO:0000256" key="1">
    <source>
        <dbReference type="ARBA" id="ARBA00023015"/>
    </source>
</evidence>
<dbReference type="AlphaFoldDB" id="A0A4P2QVY1"/>
<dbReference type="RefSeq" id="WP_129577571.1">
    <property type="nucleotide sequence ID" value="NZ_CP012672.1"/>
</dbReference>
<accession>A0A4P2QVY1</accession>
<keyword evidence="3" id="KW-0238">DNA-binding</keyword>
<sequence length="266" mass="28752">MRDGLGQPSAACPAWAAHTEGAASAEGAGASSPPLTPRQRRLVEGAIPMVNRLAWALALRRFPGMRDELRSAGYEALVLAVRSYDARLGGRFTTYAWRRVFGAMIDCAQEVRPSARSLVEAMRRAGFELAATLRDETDVFADADGDVDRRLGDTCDDVAIGMAAALWNGGGAPSREEALIEREHYARAIHALEEARAALSPEGRLLLELRYEQGLTIAETAARVASSEATVKRRCRETLARLQKMLAARGISSPPAAELPLPLDEQ</sequence>
<dbReference type="GO" id="GO:0016987">
    <property type="term" value="F:sigma factor activity"/>
    <property type="evidence" value="ECO:0007669"/>
    <property type="project" value="UniProtKB-KW"/>
</dbReference>
<dbReference type="Proteomes" id="UP000295497">
    <property type="component" value="Chromosome"/>
</dbReference>
<keyword evidence="4" id="KW-0804">Transcription</keyword>
<gene>
    <name evidence="6" type="ORF">SOCE836_065200</name>
</gene>
<dbReference type="InterPro" id="IPR036388">
    <property type="entry name" value="WH-like_DNA-bd_sf"/>
</dbReference>
<dbReference type="InterPro" id="IPR013324">
    <property type="entry name" value="RNA_pol_sigma_r3/r4-like"/>
</dbReference>
<keyword evidence="2" id="KW-0731">Sigma factor</keyword>
<protein>
    <recommendedName>
        <fullName evidence="5">RNA polymerase sigma-70 region 4 domain-containing protein</fullName>
    </recommendedName>
</protein>
<dbReference type="Gene3D" id="1.10.10.10">
    <property type="entry name" value="Winged helix-like DNA-binding domain superfamily/Winged helix DNA-binding domain"/>
    <property type="match status" value="1"/>
</dbReference>
<dbReference type="SUPFAM" id="SSF88659">
    <property type="entry name" value="Sigma3 and sigma4 domains of RNA polymerase sigma factors"/>
    <property type="match status" value="1"/>
</dbReference>
<dbReference type="PANTHER" id="PTHR30385">
    <property type="entry name" value="SIGMA FACTOR F FLAGELLAR"/>
    <property type="match status" value="1"/>
</dbReference>
<name>A0A4P2QVY1_SORCE</name>
<dbReference type="PANTHER" id="PTHR30385:SF8">
    <property type="entry name" value="RNA POLYMERASE SIGMA-E FACTOR"/>
    <property type="match status" value="1"/>
</dbReference>
<dbReference type="GO" id="GO:0003677">
    <property type="term" value="F:DNA binding"/>
    <property type="evidence" value="ECO:0007669"/>
    <property type="project" value="UniProtKB-KW"/>
</dbReference>
<evidence type="ECO:0000256" key="4">
    <source>
        <dbReference type="ARBA" id="ARBA00023163"/>
    </source>
</evidence>